<keyword evidence="4" id="KW-1185">Reference proteome</keyword>
<dbReference type="PROSITE" id="PS51819">
    <property type="entry name" value="VOC"/>
    <property type="match status" value="1"/>
</dbReference>
<dbReference type="Proteomes" id="UP001589568">
    <property type="component" value="Unassembled WGS sequence"/>
</dbReference>
<dbReference type="RefSeq" id="WP_364372648.1">
    <property type="nucleotide sequence ID" value="NZ_JBHMCF010000062.1"/>
</dbReference>
<dbReference type="InterPro" id="IPR037523">
    <property type="entry name" value="VOC_core"/>
</dbReference>
<reference evidence="3 4" key="1">
    <citation type="submission" date="2024-09" db="EMBL/GenBank/DDBJ databases">
        <authorList>
            <person name="Sun Q."/>
            <person name="Mori K."/>
        </authorList>
    </citation>
    <scope>NUCLEOTIDE SEQUENCE [LARGE SCALE GENOMIC DNA]</scope>
    <source>
        <strain evidence="3 4">JCM 3324</strain>
    </source>
</reference>
<gene>
    <name evidence="3" type="ORF">ACFFR3_48950</name>
</gene>
<dbReference type="Pfam" id="PF00903">
    <property type="entry name" value="Glyoxalase"/>
    <property type="match status" value="1"/>
</dbReference>
<dbReference type="SUPFAM" id="SSF54593">
    <property type="entry name" value="Glyoxalase/Bleomycin resistance protein/Dihydroxybiphenyl dioxygenase"/>
    <property type="match status" value="1"/>
</dbReference>
<dbReference type="CDD" id="cd07246">
    <property type="entry name" value="VOC_like"/>
    <property type="match status" value="1"/>
</dbReference>
<feature type="region of interest" description="Disordered" evidence="1">
    <location>
        <begin position="1"/>
        <end position="32"/>
    </location>
</feature>
<evidence type="ECO:0000313" key="3">
    <source>
        <dbReference type="EMBL" id="MFB9477475.1"/>
    </source>
</evidence>
<name>A0ABV5P4J0_9ACTN</name>
<accession>A0ABV5P4J0</accession>
<proteinExistence type="predicted"/>
<dbReference type="InterPro" id="IPR029068">
    <property type="entry name" value="Glyas_Bleomycin-R_OHBP_Dase"/>
</dbReference>
<sequence>MHQPYQVRGRRVRRGAFPNLQDPDPDREDDGRMMLSPRLIVPDPVRASAFYQAALGAEQVFAAPPAEDGRPSMIEHRVKGGSFRVSPAVRAWGWRSPEDLGGSPVLIEVEIEDADAVGERMIAHGAEVVVPIENRPYGKRSGRIRDPFGHLWIITGHLR</sequence>
<dbReference type="Gene3D" id="3.10.180.10">
    <property type="entry name" value="2,3-Dihydroxybiphenyl 1,2-Dioxygenase, domain 1"/>
    <property type="match status" value="1"/>
</dbReference>
<evidence type="ECO:0000256" key="1">
    <source>
        <dbReference type="SAM" id="MobiDB-lite"/>
    </source>
</evidence>
<dbReference type="EMBL" id="JBHMCF010000062">
    <property type="protein sequence ID" value="MFB9477475.1"/>
    <property type="molecule type" value="Genomic_DNA"/>
</dbReference>
<comment type="caution">
    <text evidence="3">The sequence shown here is derived from an EMBL/GenBank/DDBJ whole genome shotgun (WGS) entry which is preliminary data.</text>
</comment>
<feature type="domain" description="VOC" evidence="2">
    <location>
        <begin position="33"/>
        <end position="157"/>
    </location>
</feature>
<dbReference type="PANTHER" id="PTHR34109">
    <property type="entry name" value="BNAUNNG04460D PROTEIN-RELATED"/>
    <property type="match status" value="1"/>
</dbReference>
<dbReference type="InterPro" id="IPR004360">
    <property type="entry name" value="Glyas_Fos-R_dOase_dom"/>
</dbReference>
<evidence type="ECO:0000313" key="4">
    <source>
        <dbReference type="Proteomes" id="UP001589568"/>
    </source>
</evidence>
<protein>
    <submittedName>
        <fullName evidence="3">VOC family protein</fullName>
    </submittedName>
</protein>
<dbReference type="PANTHER" id="PTHR34109:SF1">
    <property type="entry name" value="VOC DOMAIN-CONTAINING PROTEIN"/>
    <property type="match status" value="1"/>
</dbReference>
<organism evidence="3 4">
    <name type="scientific">Nonomuraea salmonea</name>
    <dbReference type="NCBI Taxonomy" id="46181"/>
    <lineage>
        <taxon>Bacteria</taxon>
        <taxon>Bacillati</taxon>
        <taxon>Actinomycetota</taxon>
        <taxon>Actinomycetes</taxon>
        <taxon>Streptosporangiales</taxon>
        <taxon>Streptosporangiaceae</taxon>
        <taxon>Nonomuraea</taxon>
    </lineage>
</organism>
<evidence type="ECO:0000259" key="2">
    <source>
        <dbReference type="PROSITE" id="PS51819"/>
    </source>
</evidence>